<dbReference type="RefSeq" id="WP_051567679.1">
    <property type="nucleotide sequence ID" value="NZ_FOHT01000009.1"/>
</dbReference>
<dbReference type="SUPFAM" id="SSF52266">
    <property type="entry name" value="SGNH hydrolase"/>
    <property type="match status" value="1"/>
</dbReference>
<dbReference type="OrthoDB" id="9807687at2"/>
<reference evidence="2 4" key="1">
    <citation type="submission" date="2014-03" db="EMBL/GenBank/DDBJ databases">
        <title>Complete genome sequence of a deeply braunched marine Bacteroidia bacterium Draconibacterium orientale type strain FH5T.</title>
        <authorList>
            <person name="Li X."/>
            <person name="Wang X."/>
            <person name="Xie Z."/>
            <person name="Du Z."/>
            <person name="Chen G."/>
        </authorList>
    </citation>
    <scope>NUCLEOTIDE SEQUENCE [LARGE SCALE GENOMIC DNA]</scope>
    <source>
        <strain evidence="2 4">FH5</strain>
    </source>
</reference>
<accession>X5DG71</accession>
<organism evidence="3 5">
    <name type="scientific">Draconibacterium orientale</name>
    <dbReference type="NCBI Taxonomy" id="1168034"/>
    <lineage>
        <taxon>Bacteria</taxon>
        <taxon>Pseudomonadati</taxon>
        <taxon>Bacteroidota</taxon>
        <taxon>Bacteroidia</taxon>
        <taxon>Marinilabiliales</taxon>
        <taxon>Prolixibacteraceae</taxon>
        <taxon>Draconibacterium</taxon>
    </lineage>
</organism>
<dbReference type="GO" id="GO:0016788">
    <property type="term" value="F:hydrolase activity, acting on ester bonds"/>
    <property type="evidence" value="ECO:0007669"/>
    <property type="project" value="UniProtKB-ARBA"/>
</dbReference>
<dbReference type="Proteomes" id="UP000023772">
    <property type="component" value="Chromosome"/>
</dbReference>
<dbReference type="Gene3D" id="3.40.50.1110">
    <property type="entry name" value="SGNH hydrolase"/>
    <property type="match status" value="1"/>
</dbReference>
<dbReference type="EMBL" id="FOHT01000009">
    <property type="protein sequence ID" value="SET26152.1"/>
    <property type="molecule type" value="Genomic_DNA"/>
</dbReference>
<evidence type="ECO:0000259" key="1">
    <source>
        <dbReference type="Pfam" id="PF08885"/>
    </source>
</evidence>
<sequence length="343" mass="39539">MSETKFQTLVDVPQFPWQTGYKQKNLFMGSCFTENVGAKMEALKYPVDINPFGILYNPLSLANGLQLLLEEKQFSAGDLIEHNGLWHSFSHHGRFSNTVQDKALDAINTRIKSSATFLKQAGFLFLTFGTAWIYRYKKSGELVSNCHKIPAREFVRERLSVQQIVDVYCSLLTKIWQVNPDLKVVLTVSPIRHWKDGAIENQRSKSTLILAVDQLIQKIGAEKCAYFPSYEIVMDELRDYRFYAEDMLHISEVAIKHIWSRFEAALISAESIEIAREVQKISNAVKHRPINKKSLEYSKFLLSFLHKLELLEKRFPYLNLKLEKEYFNVQIEQFGGGDQANVS</sequence>
<evidence type="ECO:0000313" key="3">
    <source>
        <dbReference type="EMBL" id="SET26152.1"/>
    </source>
</evidence>
<dbReference type="KEGG" id="dori:FH5T_06800"/>
<dbReference type="eggNOG" id="COG2755">
    <property type="taxonomic scope" value="Bacteria"/>
</dbReference>
<dbReference type="AlphaFoldDB" id="X5DG71"/>
<dbReference type="Pfam" id="PF08885">
    <property type="entry name" value="GSCFA"/>
    <property type="match status" value="1"/>
</dbReference>
<dbReference type="EMBL" id="CP007451">
    <property type="protein sequence ID" value="AHW59412.1"/>
    <property type="molecule type" value="Genomic_DNA"/>
</dbReference>
<name>X5DG71_9BACT</name>
<dbReference type="STRING" id="1168034.FH5T_06800"/>
<reference evidence="3 5" key="2">
    <citation type="submission" date="2016-10" db="EMBL/GenBank/DDBJ databases">
        <authorList>
            <person name="de Groot N.N."/>
        </authorList>
    </citation>
    <scope>NUCLEOTIDE SEQUENCE [LARGE SCALE GENOMIC DNA]</scope>
    <source>
        <strain evidence="3 5">DSM 25947</strain>
    </source>
</reference>
<protein>
    <submittedName>
        <fullName evidence="3">GSCFA family protein</fullName>
    </submittedName>
</protein>
<dbReference type="InterPro" id="IPR036514">
    <property type="entry name" value="SGNH_hydro_sf"/>
</dbReference>
<proteinExistence type="predicted"/>
<dbReference type="Proteomes" id="UP000181981">
    <property type="component" value="Unassembled WGS sequence"/>
</dbReference>
<dbReference type="HOGENOM" id="CLU_075057_0_0_10"/>
<keyword evidence="4" id="KW-1185">Reference proteome</keyword>
<dbReference type="InterPro" id="IPR014982">
    <property type="entry name" value="GSCFA"/>
</dbReference>
<evidence type="ECO:0000313" key="5">
    <source>
        <dbReference type="Proteomes" id="UP000181981"/>
    </source>
</evidence>
<evidence type="ECO:0000313" key="2">
    <source>
        <dbReference type="EMBL" id="AHW59412.1"/>
    </source>
</evidence>
<gene>
    <name evidence="2" type="ORF">FH5T_06800</name>
    <name evidence="3" type="ORF">SAMN05444285_1099</name>
</gene>
<evidence type="ECO:0000313" key="4">
    <source>
        <dbReference type="Proteomes" id="UP000023772"/>
    </source>
</evidence>
<feature type="domain" description="GSCFA" evidence="1">
    <location>
        <begin position="26"/>
        <end position="262"/>
    </location>
</feature>